<gene>
    <name evidence="2" type="ORF">C2L65_33485</name>
    <name evidence="3" type="ORF">PTKU64_76810</name>
</gene>
<evidence type="ECO:0000313" key="3">
    <source>
        <dbReference type="EMBL" id="BCZ84006.1"/>
    </source>
</evidence>
<organism evidence="2 4">
    <name type="scientific">Paraburkholderia terrae</name>
    <dbReference type="NCBI Taxonomy" id="311230"/>
    <lineage>
        <taxon>Bacteria</taxon>
        <taxon>Pseudomonadati</taxon>
        <taxon>Pseudomonadota</taxon>
        <taxon>Betaproteobacteria</taxon>
        <taxon>Burkholderiales</taxon>
        <taxon>Burkholderiaceae</taxon>
        <taxon>Paraburkholderia</taxon>
    </lineage>
</organism>
<evidence type="ECO:0000313" key="5">
    <source>
        <dbReference type="Proteomes" id="UP001319874"/>
    </source>
</evidence>
<evidence type="ECO:0000313" key="4">
    <source>
        <dbReference type="Proteomes" id="UP000243502"/>
    </source>
</evidence>
<dbReference type="EMBL" id="CP026113">
    <property type="protein sequence ID" value="AUT64574.1"/>
    <property type="molecule type" value="Genomic_DNA"/>
</dbReference>
<reference evidence="3 5" key="2">
    <citation type="journal article" date="2022" name="Front. Microbiol.">
        <title>Identification and characterization of a novel class of self-sufficient cytochrome P450 hydroxylase involved in cyclohexanecarboxylate degradation in Paraburkholderia terrae strain KU-64.</title>
        <authorList>
            <person name="Yamamoto T."/>
            <person name="Hasegawa Y."/>
            <person name="Iwaki H."/>
        </authorList>
    </citation>
    <scope>NUCLEOTIDE SEQUENCE [LARGE SCALE GENOMIC DNA]</scope>
    <source>
        <strain evidence="3 5">KU-64</strain>
    </source>
</reference>
<dbReference type="Proteomes" id="UP001319874">
    <property type="component" value="Chromosome 3"/>
</dbReference>
<dbReference type="AlphaFoldDB" id="A0A2I8F0L6"/>
<dbReference type="GeneID" id="55533985"/>
<sequence>MQKQTKVYPAPPSKQSDYASQQAARVSAQQKAENERAQKRLEMDARLDVNASKWRYVCKGE</sequence>
<dbReference type="EMBL" id="AP024957">
    <property type="protein sequence ID" value="BCZ84006.1"/>
    <property type="molecule type" value="Genomic_DNA"/>
</dbReference>
<dbReference type="Proteomes" id="UP000243502">
    <property type="component" value="Chromosome 3"/>
</dbReference>
<name>A0A2I8F0L6_9BURK</name>
<proteinExistence type="predicted"/>
<evidence type="ECO:0000256" key="1">
    <source>
        <dbReference type="SAM" id="MobiDB-lite"/>
    </source>
</evidence>
<reference evidence="2 4" key="1">
    <citation type="submission" date="2018-01" db="EMBL/GenBank/DDBJ databases">
        <title>Species boundaries and ecological features among Paraburkholderia terrae DSMZ17804T, P. hospita DSMZ17164T and P. caribensis DSMZ13236T.</title>
        <authorList>
            <person name="Pratama A.A."/>
        </authorList>
    </citation>
    <scope>NUCLEOTIDE SEQUENCE [LARGE SCALE GENOMIC DNA]</scope>
    <source>
        <strain evidence="2 4">DSM 17804</strain>
    </source>
</reference>
<dbReference type="KEGG" id="pter:C2L65_33485"/>
<evidence type="ECO:0000313" key="2">
    <source>
        <dbReference type="EMBL" id="AUT64574.1"/>
    </source>
</evidence>
<feature type="compositionally biased region" description="Low complexity" evidence="1">
    <location>
        <begin position="19"/>
        <end position="31"/>
    </location>
</feature>
<accession>A0A2I8F0L6</accession>
<protein>
    <submittedName>
        <fullName evidence="2">Uncharacterized protein</fullName>
    </submittedName>
</protein>
<feature type="region of interest" description="Disordered" evidence="1">
    <location>
        <begin position="1"/>
        <end position="36"/>
    </location>
</feature>
<dbReference type="RefSeq" id="WP_007576648.1">
    <property type="nucleotide sequence ID" value="NZ_AP024957.1"/>
</dbReference>
<keyword evidence="5" id="KW-1185">Reference proteome</keyword>